<comment type="subcellular location">
    <subcellularLocation>
        <location evidence="1">Lipid droplet</location>
    </subcellularLocation>
</comment>
<dbReference type="GO" id="GO:0005811">
    <property type="term" value="C:lipid droplet"/>
    <property type="evidence" value="ECO:0000318"/>
    <property type="project" value="GO_Central"/>
</dbReference>
<evidence type="ECO:0000256" key="4">
    <source>
        <dbReference type="ARBA" id="ARBA00022801"/>
    </source>
</evidence>
<name>A0A9R0JHR7_SPIOL</name>
<dbReference type="OrthoDB" id="448051at2759"/>
<reference evidence="5" key="1">
    <citation type="journal article" date="2021" name="Nat. Commun.">
        <title>Genomic analyses provide insights into spinach domestication and the genetic basis of agronomic traits.</title>
        <authorList>
            <person name="Cai X."/>
            <person name="Sun X."/>
            <person name="Xu C."/>
            <person name="Sun H."/>
            <person name="Wang X."/>
            <person name="Ge C."/>
            <person name="Zhang Z."/>
            <person name="Wang Q."/>
            <person name="Fei Z."/>
            <person name="Jiao C."/>
            <person name="Wang Q."/>
        </authorList>
    </citation>
    <scope>NUCLEOTIDE SEQUENCE [LARGE SCALE GENOMIC DNA]</scope>
    <source>
        <strain evidence="5">cv. Varoflay</strain>
    </source>
</reference>
<sequence>MFRLLLCSSTAIAQPLFSTPHSLFFSRLKTNIHCKCVQMGAGRVDSECFSPSKFRLCNVSGFMTEVLEIQAPSPTMHVLIIPGNPGIVTFYKDFVESLYEQLGGKASITAIGHISHTSKDWEHGRLFSLEDQINHKIDFISHELQNNNAPVILVGHSIGSHISVEMFKRATQKVIYFIGLYPFLSLNSNSVKQTAIGKLAESSILCSLVSSIVALLGLIPSGSRFIVEKTLGNSWSNAAVDAACSHLVKYHTMRNILFMAKTEFEKFSEAPNWDFMRAKPSQIAFLFGIDDHWGPLSLFEEISKEAPDVSLSIEKEGHDHAFCCTEAGSTWVAQHVAGLIKKHL</sequence>
<evidence type="ECO:0008006" key="7">
    <source>
        <dbReference type="Google" id="ProtNLM"/>
    </source>
</evidence>
<protein>
    <recommendedName>
        <fullName evidence="7">Serine aminopeptidase S33 domain-containing protein</fullName>
    </recommendedName>
</protein>
<dbReference type="GeneID" id="110806019"/>
<keyword evidence="4" id="KW-0378">Hydrolase</keyword>
<comment type="similarity">
    <text evidence="2">Belongs to the AB hydrolase superfamily. LDAH family.</text>
</comment>
<evidence type="ECO:0000313" key="6">
    <source>
        <dbReference type="RefSeq" id="XP_021867347.1"/>
    </source>
</evidence>
<dbReference type="InterPro" id="IPR029058">
    <property type="entry name" value="AB_hydrolase_fold"/>
</dbReference>
<organism evidence="5 6">
    <name type="scientific">Spinacia oleracea</name>
    <name type="common">Spinach</name>
    <dbReference type="NCBI Taxonomy" id="3562"/>
    <lineage>
        <taxon>Eukaryota</taxon>
        <taxon>Viridiplantae</taxon>
        <taxon>Streptophyta</taxon>
        <taxon>Embryophyta</taxon>
        <taxon>Tracheophyta</taxon>
        <taxon>Spermatophyta</taxon>
        <taxon>Magnoliopsida</taxon>
        <taxon>eudicotyledons</taxon>
        <taxon>Gunneridae</taxon>
        <taxon>Pentapetalae</taxon>
        <taxon>Caryophyllales</taxon>
        <taxon>Chenopodiaceae</taxon>
        <taxon>Chenopodioideae</taxon>
        <taxon>Anserineae</taxon>
        <taxon>Spinacia</taxon>
    </lineage>
</organism>
<accession>A0A9R0JHR7</accession>
<proteinExistence type="inferred from homology"/>
<dbReference type="Proteomes" id="UP000813463">
    <property type="component" value="Chromosome 5"/>
</dbReference>
<dbReference type="Pfam" id="PF10230">
    <property type="entry name" value="LIDHydrolase"/>
    <property type="match status" value="1"/>
</dbReference>
<dbReference type="PANTHER" id="PTHR13390:SF0">
    <property type="entry name" value="LIPID DROPLET-ASSOCIATED HYDROLASE"/>
    <property type="match status" value="1"/>
</dbReference>
<evidence type="ECO:0000256" key="2">
    <source>
        <dbReference type="ARBA" id="ARBA00008300"/>
    </source>
</evidence>
<dbReference type="AlphaFoldDB" id="A0A9R0JHR7"/>
<dbReference type="SUPFAM" id="SSF53474">
    <property type="entry name" value="alpha/beta-Hydrolases"/>
    <property type="match status" value="1"/>
</dbReference>
<dbReference type="RefSeq" id="XP_021867347.1">
    <property type="nucleotide sequence ID" value="XM_022011655.2"/>
</dbReference>
<dbReference type="FunFam" id="3.40.50.1820:FF:000267">
    <property type="entry name" value="Alpha/beta-Hydrolases superfamily protein"/>
    <property type="match status" value="1"/>
</dbReference>
<reference evidence="6" key="2">
    <citation type="submission" date="2025-08" db="UniProtKB">
        <authorList>
            <consortium name="RefSeq"/>
        </authorList>
    </citation>
    <scope>IDENTIFICATION</scope>
    <source>
        <tissue evidence="6">Leaf</tissue>
    </source>
</reference>
<dbReference type="InterPro" id="IPR019363">
    <property type="entry name" value="LDAH"/>
</dbReference>
<gene>
    <name evidence="6" type="primary">LOC110806019</name>
</gene>
<evidence type="ECO:0000256" key="1">
    <source>
        <dbReference type="ARBA" id="ARBA00004502"/>
    </source>
</evidence>
<dbReference type="PANTHER" id="PTHR13390">
    <property type="entry name" value="LIPASE"/>
    <property type="match status" value="1"/>
</dbReference>
<keyword evidence="5" id="KW-1185">Reference proteome</keyword>
<evidence type="ECO:0000256" key="3">
    <source>
        <dbReference type="ARBA" id="ARBA00022677"/>
    </source>
</evidence>
<dbReference type="KEGG" id="soe:110806019"/>
<dbReference type="GO" id="GO:0016298">
    <property type="term" value="F:lipase activity"/>
    <property type="evidence" value="ECO:0007669"/>
    <property type="project" value="InterPro"/>
</dbReference>
<dbReference type="Gene3D" id="3.40.50.1820">
    <property type="entry name" value="alpha/beta hydrolase"/>
    <property type="match status" value="1"/>
</dbReference>
<dbReference type="GO" id="GO:0019915">
    <property type="term" value="P:lipid storage"/>
    <property type="evidence" value="ECO:0000318"/>
    <property type="project" value="GO_Central"/>
</dbReference>
<keyword evidence="3" id="KW-0551">Lipid droplet</keyword>
<evidence type="ECO:0000313" key="5">
    <source>
        <dbReference type="Proteomes" id="UP000813463"/>
    </source>
</evidence>